<gene>
    <name evidence="8" type="ORF">STSP_25060</name>
</gene>
<comment type="caution">
    <text evidence="8">The sequence shown here is derived from an EMBL/GenBank/DDBJ whole genome shotgun (WGS) entry which is preliminary data.</text>
</comment>
<dbReference type="STRING" id="1716141.STSP_25060"/>
<feature type="transmembrane region" description="Helical" evidence="6">
    <location>
        <begin position="461"/>
        <end position="484"/>
    </location>
</feature>
<evidence type="ECO:0000259" key="7">
    <source>
        <dbReference type="PROSITE" id="PS50850"/>
    </source>
</evidence>
<feature type="transmembrane region" description="Helical" evidence="6">
    <location>
        <begin position="41"/>
        <end position="64"/>
    </location>
</feature>
<sequence length="510" mass="51707">MASTVTSKSYRPGSSRPGSSRRGSSRPGYGQLLRTRGAWTFLVPGFAARQPFAMLTVSIVLLVHHTTGSYGAAGAVAAVTGVSMALFAPLTGTCADRFGQRAVLLPGVLVHAAAGLTLTVLALSHAPLWALFAGAVPTGASVPQIGPMVRARWAVTLQDSPPLLPTAAAFESVTDELTFVLGPLLATALCTAVDPAAGLVTEAVLTLGGGLLFAAQTGTQPRTSRDTQQQRPRDTDLRPSSDAAPDGHARVGGPGEGGRGVGAGVLEAGPETQHAGARGRGDTPPATDGVRAATGGAGHVRVERVPALRVPGVRVLAVAFLGIGCVFGGMQVSLAAFTRSIGEPGLNGVLYGVFAAGNMLSGIVCGAIAWKAAPHRRLVVGYAALALAASGLWTAHSVLLLAGLGLLVGACIAPTLITGYTLVERLVAPTSRTEAFTWLTGAVALGQAAAVTLAGQLEDRLWNGAGFLVPLAGTALALATVVSLRTHLVPQSKGRTVRRGVGHRVPLAVD</sequence>
<feature type="compositionally biased region" description="Gly residues" evidence="5">
    <location>
        <begin position="250"/>
        <end position="263"/>
    </location>
</feature>
<evidence type="ECO:0000256" key="6">
    <source>
        <dbReference type="SAM" id="Phobius"/>
    </source>
</evidence>
<evidence type="ECO:0000256" key="2">
    <source>
        <dbReference type="ARBA" id="ARBA00022692"/>
    </source>
</evidence>
<accession>A0A177HVA7</accession>
<dbReference type="Proteomes" id="UP000077381">
    <property type="component" value="Unassembled WGS sequence"/>
</dbReference>
<comment type="subcellular location">
    <subcellularLocation>
        <location evidence="1">Cell membrane</location>
        <topology evidence="1">Multi-pass membrane protein</topology>
    </subcellularLocation>
</comment>
<evidence type="ECO:0000256" key="4">
    <source>
        <dbReference type="ARBA" id="ARBA00023136"/>
    </source>
</evidence>
<dbReference type="EMBL" id="LOHS01000070">
    <property type="protein sequence ID" value="OAH14058.1"/>
    <property type="molecule type" value="Genomic_DNA"/>
</dbReference>
<keyword evidence="2 6" id="KW-0812">Transmembrane</keyword>
<dbReference type="PANTHER" id="PTHR23542:SF1">
    <property type="entry name" value="MAJOR FACILITATOR SUPERFAMILY (MFS) PROFILE DOMAIN-CONTAINING PROTEIN"/>
    <property type="match status" value="1"/>
</dbReference>
<evidence type="ECO:0000313" key="8">
    <source>
        <dbReference type="EMBL" id="OAH14058.1"/>
    </source>
</evidence>
<evidence type="ECO:0000256" key="3">
    <source>
        <dbReference type="ARBA" id="ARBA00022989"/>
    </source>
</evidence>
<dbReference type="InterPro" id="IPR020846">
    <property type="entry name" value="MFS_dom"/>
</dbReference>
<dbReference type="SUPFAM" id="SSF103473">
    <property type="entry name" value="MFS general substrate transporter"/>
    <property type="match status" value="1"/>
</dbReference>
<dbReference type="PATRIC" id="fig|1716141.3.peg.2643"/>
<feature type="transmembrane region" description="Helical" evidence="6">
    <location>
        <begin position="315"/>
        <end position="337"/>
    </location>
</feature>
<protein>
    <submittedName>
        <fullName evidence="8">Major facilitator superfamily protein</fullName>
    </submittedName>
</protein>
<evidence type="ECO:0000313" key="9">
    <source>
        <dbReference type="Proteomes" id="UP000077381"/>
    </source>
</evidence>
<feature type="transmembrane region" description="Helical" evidence="6">
    <location>
        <begin position="349"/>
        <end position="370"/>
    </location>
</feature>
<feature type="transmembrane region" description="Helical" evidence="6">
    <location>
        <begin position="435"/>
        <end position="455"/>
    </location>
</feature>
<dbReference type="RefSeq" id="WP_157902824.1">
    <property type="nucleotide sequence ID" value="NZ_LOHS01000070.1"/>
</dbReference>
<feature type="transmembrane region" description="Helical" evidence="6">
    <location>
        <begin position="401"/>
        <end position="423"/>
    </location>
</feature>
<feature type="region of interest" description="Disordered" evidence="5">
    <location>
        <begin position="1"/>
        <end position="27"/>
    </location>
</feature>
<evidence type="ECO:0000256" key="5">
    <source>
        <dbReference type="SAM" id="MobiDB-lite"/>
    </source>
</evidence>
<feature type="transmembrane region" description="Helical" evidence="6">
    <location>
        <begin position="377"/>
        <end position="395"/>
    </location>
</feature>
<feature type="transmembrane region" description="Helical" evidence="6">
    <location>
        <begin position="102"/>
        <end position="123"/>
    </location>
</feature>
<dbReference type="Pfam" id="PF07690">
    <property type="entry name" value="MFS_1"/>
    <property type="match status" value="1"/>
</dbReference>
<feature type="compositionally biased region" description="Low complexity" evidence="5">
    <location>
        <begin position="9"/>
        <end position="27"/>
    </location>
</feature>
<dbReference type="PANTHER" id="PTHR23542">
    <property type="match status" value="1"/>
</dbReference>
<dbReference type="GO" id="GO:0022857">
    <property type="term" value="F:transmembrane transporter activity"/>
    <property type="evidence" value="ECO:0007669"/>
    <property type="project" value="InterPro"/>
</dbReference>
<name>A0A177HVA7_9ACTN</name>
<feature type="domain" description="Major facilitator superfamily (MFS) profile" evidence="7">
    <location>
        <begin position="312"/>
        <end position="510"/>
    </location>
</feature>
<dbReference type="PROSITE" id="PS50850">
    <property type="entry name" value="MFS"/>
    <property type="match status" value="1"/>
</dbReference>
<dbReference type="OrthoDB" id="9180256at2"/>
<organism evidence="8 9">
    <name type="scientific">Streptomyces jeddahensis</name>
    <dbReference type="NCBI Taxonomy" id="1716141"/>
    <lineage>
        <taxon>Bacteria</taxon>
        <taxon>Bacillati</taxon>
        <taxon>Actinomycetota</taxon>
        <taxon>Actinomycetes</taxon>
        <taxon>Kitasatosporales</taxon>
        <taxon>Streptomycetaceae</taxon>
        <taxon>Streptomyces</taxon>
    </lineage>
</organism>
<feature type="region of interest" description="Disordered" evidence="5">
    <location>
        <begin position="216"/>
        <end position="295"/>
    </location>
</feature>
<dbReference type="AlphaFoldDB" id="A0A177HVA7"/>
<dbReference type="InterPro" id="IPR011701">
    <property type="entry name" value="MFS"/>
</dbReference>
<reference evidence="8 9" key="1">
    <citation type="submission" date="2015-12" db="EMBL/GenBank/DDBJ databases">
        <title>Genome sequence of Streptomyces sp. G25.</title>
        <authorList>
            <person name="Poehlein A."/>
            <person name="Roettig A."/>
            <person name="Hiessl S."/>
            <person name="Hauschild P."/>
            <person name="Schauer J."/>
            <person name="Madkour M.H."/>
            <person name="Al-Ansari A.M."/>
            <person name="Almakishah N.H."/>
            <person name="Steinbuechel A."/>
            <person name="Daniel R."/>
        </authorList>
    </citation>
    <scope>NUCLEOTIDE SEQUENCE [LARGE SCALE GENOMIC DNA]</scope>
    <source>
        <strain evidence="9">G25(2015)</strain>
    </source>
</reference>
<keyword evidence="3 6" id="KW-1133">Transmembrane helix</keyword>
<dbReference type="Gene3D" id="1.20.1250.20">
    <property type="entry name" value="MFS general substrate transporter like domains"/>
    <property type="match status" value="1"/>
</dbReference>
<feature type="compositionally biased region" description="Polar residues" evidence="5">
    <location>
        <begin position="216"/>
        <end position="230"/>
    </location>
</feature>
<feature type="compositionally biased region" description="Basic and acidic residues" evidence="5">
    <location>
        <begin position="231"/>
        <end position="249"/>
    </location>
</feature>
<evidence type="ECO:0000256" key="1">
    <source>
        <dbReference type="ARBA" id="ARBA00004651"/>
    </source>
</evidence>
<keyword evidence="9" id="KW-1185">Reference proteome</keyword>
<dbReference type="InterPro" id="IPR036259">
    <property type="entry name" value="MFS_trans_sf"/>
</dbReference>
<proteinExistence type="predicted"/>
<keyword evidence="4 6" id="KW-0472">Membrane</keyword>
<feature type="transmembrane region" description="Helical" evidence="6">
    <location>
        <begin position="70"/>
        <end position="90"/>
    </location>
</feature>
<dbReference type="GO" id="GO:0005886">
    <property type="term" value="C:plasma membrane"/>
    <property type="evidence" value="ECO:0007669"/>
    <property type="project" value="UniProtKB-SubCell"/>
</dbReference>